<feature type="transmembrane region" description="Helical" evidence="1">
    <location>
        <begin position="55"/>
        <end position="75"/>
    </location>
</feature>
<evidence type="ECO:0000313" key="4">
    <source>
        <dbReference type="Proteomes" id="UP000762253"/>
    </source>
</evidence>
<keyword evidence="4" id="KW-1185">Reference proteome</keyword>
<dbReference type="PANTHER" id="PTHR23028:SF53">
    <property type="entry name" value="ACYL_TRANSF_3 DOMAIN-CONTAINING PROTEIN"/>
    <property type="match status" value="1"/>
</dbReference>
<protein>
    <submittedName>
        <fullName evidence="3">Acyltransferase</fullName>
    </submittedName>
</protein>
<feature type="transmembrane region" description="Helical" evidence="1">
    <location>
        <begin position="174"/>
        <end position="196"/>
    </location>
</feature>
<organism evidence="3 4">
    <name type="scientific">Brasilonema octagenarum UFV-OR1</name>
    <dbReference type="NCBI Taxonomy" id="417115"/>
    <lineage>
        <taxon>Bacteria</taxon>
        <taxon>Bacillati</taxon>
        <taxon>Cyanobacteriota</taxon>
        <taxon>Cyanophyceae</taxon>
        <taxon>Nostocales</taxon>
        <taxon>Scytonemataceae</taxon>
        <taxon>Brasilonema</taxon>
        <taxon>Octagenarum group</taxon>
    </lineage>
</organism>
<keyword evidence="3" id="KW-0808">Transferase</keyword>
<keyword evidence="1" id="KW-1133">Transmembrane helix</keyword>
<evidence type="ECO:0000259" key="2">
    <source>
        <dbReference type="Pfam" id="PF01757"/>
    </source>
</evidence>
<feature type="transmembrane region" description="Helical" evidence="1">
    <location>
        <begin position="29"/>
        <end position="48"/>
    </location>
</feature>
<dbReference type="Pfam" id="PF01757">
    <property type="entry name" value="Acyl_transf_3"/>
    <property type="match status" value="1"/>
</dbReference>
<name>A0ABX1MH86_9CYAN</name>
<dbReference type="InterPro" id="IPR002656">
    <property type="entry name" value="Acyl_transf_3_dom"/>
</dbReference>
<comment type="caution">
    <text evidence="3">The sequence shown here is derived from an EMBL/GenBank/DDBJ whole genome shotgun (WGS) entry which is preliminary data.</text>
</comment>
<feature type="transmembrane region" description="Helical" evidence="1">
    <location>
        <begin position="216"/>
        <end position="237"/>
    </location>
</feature>
<keyword evidence="3" id="KW-0012">Acyltransferase</keyword>
<feature type="transmembrane region" description="Helical" evidence="1">
    <location>
        <begin position="113"/>
        <end position="129"/>
    </location>
</feature>
<feature type="domain" description="Acyltransferase 3" evidence="2">
    <location>
        <begin position="19"/>
        <end position="230"/>
    </location>
</feature>
<dbReference type="Proteomes" id="UP000762253">
    <property type="component" value="Unassembled WGS sequence"/>
</dbReference>
<reference evidence="3 4" key="1">
    <citation type="submission" date="2018-06" db="EMBL/GenBank/DDBJ databases">
        <title>Comparative genomics of Brasilonema spp. strains.</title>
        <authorList>
            <person name="Alvarenga D.O."/>
            <person name="Fiore M.F."/>
            <person name="Varani A.M."/>
        </authorList>
    </citation>
    <scope>NUCLEOTIDE SEQUENCE [LARGE SCALE GENOMIC DNA]</scope>
    <source>
        <strain evidence="3 4">UFV-OR1</strain>
    </source>
</reference>
<feature type="transmembrane region" description="Helical" evidence="1">
    <location>
        <begin position="81"/>
        <end position="101"/>
    </location>
</feature>
<dbReference type="EMBL" id="QMEC01000186">
    <property type="protein sequence ID" value="NMF66811.1"/>
    <property type="molecule type" value="Genomic_DNA"/>
</dbReference>
<gene>
    <name evidence="3" type="ORF">DP115_30330</name>
</gene>
<feature type="transmembrane region" description="Helical" evidence="1">
    <location>
        <begin position="141"/>
        <end position="162"/>
    </location>
</feature>
<proteinExistence type="predicted"/>
<dbReference type="PANTHER" id="PTHR23028">
    <property type="entry name" value="ACETYLTRANSFERASE"/>
    <property type="match status" value="1"/>
</dbReference>
<dbReference type="InterPro" id="IPR050879">
    <property type="entry name" value="Acyltransferase_3"/>
</dbReference>
<evidence type="ECO:0000313" key="3">
    <source>
        <dbReference type="EMBL" id="NMF66811.1"/>
    </source>
</evidence>
<dbReference type="RefSeq" id="WP_169268369.1">
    <property type="nucleotide sequence ID" value="NZ_QMEC01000186.1"/>
</dbReference>
<evidence type="ECO:0000256" key="1">
    <source>
        <dbReference type="SAM" id="Phobius"/>
    </source>
</evidence>
<dbReference type="GO" id="GO:0016746">
    <property type="term" value="F:acyltransferase activity"/>
    <property type="evidence" value="ECO:0007669"/>
    <property type="project" value="UniProtKB-KW"/>
</dbReference>
<accession>A0ABX1MH86</accession>
<keyword evidence="1" id="KW-0812">Transmembrane</keyword>
<keyword evidence="1" id="KW-0472">Membrane</keyword>
<sequence>MNHSFVDVILHLLLIHNLTPGTLAHAINLPLWSVAVEWQIYFLFPLLLLPLLRRWGWLSVILIAFIIGLTPHYLFNGLMDVSRPWLLGSFAIGMLAAEIGFSQKPDWIRLRKSVPWSVLAVIFAGIAFLTEWKRLRLDAWIFESFAALAAACLIIYCTNFILEKNPLPKGLRVLESALAITLGSFSYSLYLTHGVIVTLVHHFLHDLQLPAITYTVLLYLVSLGISLVFAYLFYLAFERRFTTSGRLKHKSIDLKSH</sequence>